<dbReference type="RefSeq" id="WP_057845389.1">
    <property type="nucleotide sequence ID" value="NZ_LLYA01000167.1"/>
</dbReference>
<comment type="caution">
    <text evidence="1">The sequence shown here is derived from an EMBL/GenBank/DDBJ whole genome shotgun (WGS) entry which is preliminary data.</text>
</comment>
<gene>
    <name evidence="1" type="ORF">CQ13_29930</name>
</gene>
<name>A0A0R3MPZ0_9BRAD</name>
<protein>
    <submittedName>
        <fullName evidence="1">Uncharacterized protein</fullName>
    </submittedName>
</protein>
<dbReference type="Proteomes" id="UP000052023">
    <property type="component" value="Unassembled WGS sequence"/>
</dbReference>
<reference evidence="1 2" key="1">
    <citation type="submission" date="2014-03" db="EMBL/GenBank/DDBJ databases">
        <title>Bradyrhizobium valentinum sp. nov., isolated from effective nodules of Lupinus mariae-josephae, a lupine endemic of basic-lime soils in Eastern Spain.</title>
        <authorList>
            <person name="Duran D."/>
            <person name="Rey L."/>
            <person name="Navarro A."/>
            <person name="Busquets A."/>
            <person name="Imperial J."/>
            <person name="Ruiz-Argueso T."/>
        </authorList>
    </citation>
    <scope>NUCLEOTIDE SEQUENCE [LARGE SCALE GENOMIC DNA]</scope>
    <source>
        <strain evidence="1 2">Ro19</strain>
    </source>
</reference>
<keyword evidence="2" id="KW-1185">Reference proteome</keyword>
<sequence length="170" mass="18368">MTKTAKATTAPATPVVATVKLLVGEKAIKAALVSIHRRGQTLQQDIHQAACSVLDHVAKHSDIRLVTELLVACPDMTRKNALKDWFVAFGPVMIDGDEVTFVKGKACDVKGAMLEPFWMFSPEPVYVPVDVAALLDKIIKKLAKDEKETGATGKHTALMHSLAKLKPATV</sequence>
<organism evidence="1 2">
    <name type="scientific">Bradyrhizobium retamae</name>
    <dbReference type="NCBI Taxonomy" id="1300035"/>
    <lineage>
        <taxon>Bacteria</taxon>
        <taxon>Pseudomonadati</taxon>
        <taxon>Pseudomonadota</taxon>
        <taxon>Alphaproteobacteria</taxon>
        <taxon>Hyphomicrobiales</taxon>
        <taxon>Nitrobacteraceae</taxon>
        <taxon>Bradyrhizobium</taxon>
    </lineage>
</organism>
<dbReference type="EMBL" id="LLYA01000167">
    <property type="protein sequence ID" value="KRR22151.1"/>
    <property type="molecule type" value="Genomic_DNA"/>
</dbReference>
<dbReference type="OrthoDB" id="8456211at2"/>
<evidence type="ECO:0000313" key="2">
    <source>
        <dbReference type="Proteomes" id="UP000052023"/>
    </source>
</evidence>
<evidence type="ECO:0000313" key="1">
    <source>
        <dbReference type="EMBL" id="KRR22151.1"/>
    </source>
</evidence>
<proteinExistence type="predicted"/>
<dbReference type="AlphaFoldDB" id="A0A0R3MPZ0"/>
<accession>A0A0R3MPZ0</accession>